<accession>A0AA42FE66</accession>
<evidence type="ECO:0000313" key="2">
    <source>
        <dbReference type="EMBL" id="MDG4694992.1"/>
    </source>
</evidence>
<reference evidence="2" key="1">
    <citation type="submission" date="2023-03" db="EMBL/GenBank/DDBJ databases">
        <title>a new species belonging to Providencia genus.</title>
        <authorList>
            <person name="Yang W."/>
            <person name="Hu F."/>
            <person name="Shen S."/>
            <person name="Ding L."/>
            <person name="Yin D."/>
        </authorList>
    </citation>
    <scope>NUCLEOTIDE SEQUENCE</scope>
    <source>
        <strain evidence="2">CRE-3FA-0001</strain>
    </source>
</reference>
<dbReference type="Proteomes" id="UP001156701">
    <property type="component" value="Unassembled WGS sequence"/>
</dbReference>
<dbReference type="AlphaFoldDB" id="A0AA42FE66"/>
<feature type="signal peptide" evidence="1">
    <location>
        <begin position="1"/>
        <end position="22"/>
    </location>
</feature>
<comment type="caution">
    <text evidence="2">The sequence shown here is derived from an EMBL/GenBank/DDBJ whole genome shotgun (WGS) entry which is preliminary data.</text>
</comment>
<organism evidence="2 3">
    <name type="scientific">Providencia huashanensis</name>
    <dbReference type="NCBI Taxonomy" id="3037798"/>
    <lineage>
        <taxon>Bacteria</taxon>
        <taxon>Pseudomonadati</taxon>
        <taxon>Pseudomonadota</taxon>
        <taxon>Gammaproteobacteria</taxon>
        <taxon>Enterobacterales</taxon>
        <taxon>Morganellaceae</taxon>
        <taxon>Providencia</taxon>
    </lineage>
</organism>
<keyword evidence="1" id="KW-0732">Signal</keyword>
<name>A0AA42FE66_9GAMM</name>
<protein>
    <submittedName>
        <fullName evidence="2">Uncharacterized protein</fullName>
    </submittedName>
</protein>
<proteinExistence type="predicted"/>
<dbReference type="RefSeq" id="WP_015422297.1">
    <property type="nucleotide sequence ID" value="NZ_JARRYG010000002.1"/>
</dbReference>
<evidence type="ECO:0000256" key="1">
    <source>
        <dbReference type="SAM" id="SignalP"/>
    </source>
</evidence>
<gene>
    <name evidence="2" type="ORF">P7V44_01930</name>
</gene>
<sequence>MKKYLALITSASLCLIASQAFAASKPPKDTIWEYKGDGGKTLWQVCGSQNSTCKIVGSTKHYVAVLNRKSASGCAFGDFYIVARTEGFWQQRDTGTCSPNAYIKKGYINNGQYSTVDIGVGGTIVAQYPIGYWSQKKEFSGKNRPRWKEKNRMQGGLQTNMKAYEDIQKYGRIQKETLEEMEREKQNR</sequence>
<evidence type="ECO:0000313" key="3">
    <source>
        <dbReference type="Proteomes" id="UP001156701"/>
    </source>
</evidence>
<dbReference type="EMBL" id="JARRYG010000002">
    <property type="protein sequence ID" value="MDG4694992.1"/>
    <property type="molecule type" value="Genomic_DNA"/>
</dbReference>
<feature type="chain" id="PRO_5041377990" evidence="1">
    <location>
        <begin position="23"/>
        <end position="188"/>
    </location>
</feature>